<dbReference type="InParanoid" id="Q024V2"/>
<sequence length="88" mass="9293" precursor="true">MTIRVVFRANTLLGSRRAMACAGTLRSKQFVGGGRAVSLARGMEDPALLLQSLDLPLQLEGSDVIDPVTSATLSVVTSQEIAPLRSPL</sequence>
<accession>Q024V2</accession>
<organism evidence="1">
    <name type="scientific">Solibacter usitatus (strain Ellin6076)</name>
    <dbReference type="NCBI Taxonomy" id="234267"/>
    <lineage>
        <taxon>Bacteria</taxon>
        <taxon>Pseudomonadati</taxon>
        <taxon>Acidobacteriota</taxon>
        <taxon>Terriglobia</taxon>
        <taxon>Bryobacterales</taxon>
        <taxon>Solibacteraceae</taxon>
        <taxon>Candidatus Solibacter</taxon>
    </lineage>
</organism>
<dbReference type="AlphaFoldDB" id="Q024V2"/>
<dbReference type="KEGG" id="sus:Acid_2485"/>
<evidence type="ECO:0000313" key="1">
    <source>
        <dbReference type="EMBL" id="ABJ83474.1"/>
    </source>
</evidence>
<proteinExistence type="predicted"/>
<reference evidence="1" key="1">
    <citation type="submission" date="2006-10" db="EMBL/GenBank/DDBJ databases">
        <title>Complete sequence of Solibacter usitatus Ellin6076.</title>
        <authorList>
            <consortium name="US DOE Joint Genome Institute"/>
            <person name="Copeland A."/>
            <person name="Lucas S."/>
            <person name="Lapidus A."/>
            <person name="Barry K."/>
            <person name="Detter J.C."/>
            <person name="Glavina del Rio T."/>
            <person name="Hammon N."/>
            <person name="Israni S."/>
            <person name="Dalin E."/>
            <person name="Tice H."/>
            <person name="Pitluck S."/>
            <person name="Thompson L.S."/>
            <person name="Brettin T."/>
            <person name="Bruce D."/>
            <person name="Han C."/>
            <person name="Tapia R."/>
            <person name="Gilna P."/>
            <person name="Schmutz J."/>
            <person name="Larimer F."/>
            <person name="Land M."/>
            <person name="Hauser L."/>
            <person name="Kyrpides N."/>
            <person name="Mikhailova N."/>
            <person name="Janssen P.H."/>
            <person name="Kuske C.R."/>
            <person name="Richardson P."/>
        </authorList>
    </citation>
    <scope>NUCLEOTIDE SEQUENCE</scope>
    <source>
        <strain evidence="1">Ellin6076</strain>
    </source>
</reference>
<dbReference type="HOGENOM" id="CLU_2467375_0_0_0"/>
<dbReference type="EMBL" id="CP000473">
    <property type="protein sequence ID" value="ABJ83474.1"/>
    <property type="molecule type" value="Genomic_DNA"/>
</dbReference>
<name>Q024V2_SOLUE</name>
<protein>
    <submittedName>
        <fullName evidence="1">Uncharacterized protein</fullName>
    </submittedName>
</protein>
<gene>
    <name evidence="1" type="ordered locus">Acid_2485</name>
</gene>